<evidence type="ECO:0000256" key="1">
    <source>
        <dbReference type="SAM" id="MobiDB-lite"/>
    </source>
</evidence>
<protein>
    <submittedName>
        <fullName evidence="3">DUF2807 domain-containing protein</fullName>
    </submittedName>
</protein>
<feature type="compositionally biased region" description="Basic and acidic residues" evidence="1">
    <location>
        <begin position="237"/>
        <end position="246"/>
    </location>
</feature>
<sequence length="246" mass="25979">MNYLSRISAISGMGILIMLSACNLDLGERGNGQIITESRETSDFEEIELLGNFRITLQQSDDPGVVITTDENLMDHIQVETIGRSLKISSDKKIRPSDRSEIIINYKSVDLIEVSGAASLRANETVNGDYLKISMSGAGEVDMRVDLGKLDLDISGAGAVKLQGSAEEQSISMSGAGGYDGDKLESKSCRVSISGVGGAKVYVTQDLFADVSGIGGVSYSGNPKNVQSNVSGLGSVSEDKDGRDPS</sequence>
<dbReference type="InterPro" id="IPR021255">
    <property type="entry name" value="DUF2807"/>
</dbReference>
<name>A0A9X1KXQ9_9BACT</name>
<dbReference type="PANTHER" id="PTHR39200:SF1">
    <property type="entry name" value="AUTO-TRANSPORTER ADHESIN HEAD GIN DOMAIN-CONTAINING PROTEIN-RELATED"/>
    <property type="match status" value="1"/>
</dbReference>
<dbReference type="PROSITE" id="PS51257">
    <property type="entry name" value="PROKAR_LIPOPROTEIN"/>
    <property type="match status" value="1"/>
</dbReference>
<proteinExistence type="predicted"/>
<dbReference type="Pfam" id="PF10988">
    <property type="entry name" value="DUF2807"/>
    <property type="match status" value="1"/>
</dbReference>
<feature type="domain" description="Putative auto-transporter adhesin head GIN" evidence="2">
    <location>
        <begin position="43"/>
        <end position="223"/>
    </location>
</feature>
<reference evidence="3" key="1">
    <citation type="submission" date="2021-09" db="EMBL/GenBank/DDBJ databases">
        <title>Fulvivirga sp. isolated from coastal sediment.</title>
        <authorList>
            <person name="Yu H."/>
        </authorList>
    </citation>
    <scope>NUCLEOTIDE SEQUENCE</scope>
    <source>
        <strain evidence="3">1062</strain>
    </source>
</reference>
<keyword evidence="4" id="KW-1185">Reference proteome</keyword>
<evidence type="ECO:0000313" key="4">
    <source>
        <dbReference type="Proteomes" id="UP001139409"/>
    </source>
</evidence>
<gene>
    <name evidence="3" type="ORF">LDX50_06105</name>
</gene>
<dbReference type="EMBL" id="JAIXNE010000001">
    <property type="protein sequence ID" value="MCA6074432.1"/>
    <property type="molecule type" value="Genomic_DNA"/>
</dbReference>
<feature type="region of interest" description="Disordered" evidence="1">
    <location>
        <begin position="216"/>
        <end position="246"/>
    </location>
</feature>
<feature type="compositionally biased region" description="Polar residues" evidence="1">
    <location>
        <begin position="219"/>
        <end position="234"/>
    </location>
</feature>
<dbReference type="Proteomes" id="UP001139409">
    <property type="component" value="Unassembled WGS sequence"/>
</dbReference>
<evidence type="ECO:0000313" key="3">
    <source>
        <dbReference type="EMBL" id="MCA6074432.1"/>
    </source>
</evidence>
<dbReference type="AlphaFoldDB" id="A0A9X1KXQ9"/>
<dbReference type="RefSeq" id="WP_225697525.1">
    <property type="nucleotide sequence ID" value="NZ_JAIXNE010000001.1"/>
</dbReference>
<dbReference type="Gene3D" id="2.160.20.120">
    <property type="match status" value="1"/>
</dbReference>
<evidence type="ECO:0000259" key="2">
    <source>
        <dbReference type="Pfam" id="PF10988"/>
    </source>
</evidence>
<dbReference type="PANTHER" id="PTHR39200">
    <property type="entry name" value="HYPOTHETICAL EXPORTED PROTEIN"/>
    <property type="match status" value="1"/>
</dbReference>
<organism evidence="3 4">
    <name type="scientific">Fulvivirga sedimenti</name>
    <dbReference type="NCBI Taxonomy" id="2879465"/>
    <lineage>
        <taxon>Bacteria</taxon>
        <taxon>Pseudomonadati</taxon>
        <taxon>Bacteroidota</taxon>
        <taxon>Cytophagia</taxon>
        <taxon>Cytophagales</taxon>
        <taxon>Fulvivirgaceae</taxon>
        <taxon>Fulvivirga</taxon>
    </lineage>
</organism>
<accession>A0A9X1KXQ9</accession>
<comment type="caution">
    <text evidence="3">The sequence shown here is derived from an EMBL/GenBank/DDBJ whole genome shotgun (WGS) entry which is preliminary data.</text>
</comment>